<dbReference type="EMBL" id="FUKI01000048">
    <property type="protein sequence ID" value="SJM90347.1"/>
    <property type="molecule type" value="Genomic_DNA"/>
</dbReference>
<dbReference type="RefSeq" id="WP_087142496.1">
    <property type="nucleotide sequence ID" value="NZ_FUKI01000048.1"/>
</dbReference>
<dbReference type="InterPro" id="IPR051686">
    <property type="entry name" value="Lipoprotein_DolP"/>
</dbReference>
<dbReference type="AlphaFoldDB" id="A0A1R4H277"/>
<dbReference type="Proteomes" id="UP000195667">
    <property type="component" value="Unassembled WGS sequence"/>
</dbReference>
<evidence type="ECO:0000313" key="4">
    <source>
        <dbReference type="Proteomes" id="UP000195667"/>
    </source>
</evidence>
<dbReference type="Pfam" id="PF04972">
    <property type="entry name" value="BON"/>
    <property type="match status" value="1"/>
</dbReference>
<sequence length="135" mass="15227">MSTRLSLIMLALSGSLMLMTGVVQADQDPAFILARNSALENTHRNVRDQNNATLTPEDQQETKGDLRITAHIRRMLVRNKSLSINAQNVKIITRNGRVTLRGPVENRAERRKLKKIAKHTRGVIRVINQLEIKAP</sequence>
<proteinExistence type="predicted"/>
<dbReference type="PANTHER" id="PTHR34606">
    <property type="entry name" value="BON DOMAIN-CONTAINING PROTEIN"/>
    <property type="match status" value="1"/>
</dbReference>
<feature type="signal peptide" evidence="1">
    <location>
        <begin position="1"/>
        <end position="25"/>
    </location>
</feature>
<dbReference type="InterPro" id="IPR007055">
    <property type="entry name" value="BON_dom"/>
</dbReference>
<evidence type="ECO:0000259" key="2">
    <source>
        <dbReference type="PROSITE" id="PS50914"/>
    </source>
</evidence>
<keyword evidence="1" id="KW-0732">Signal</keyword>
<keyword evidence="4" id="KW-1185">Reference proteome</keyword>
<name>A0A1R4H277_9GAMM</name>
<dbReference type="PANTHER" id="PTHR34606:SF15">
    <property type="entry name" value="BON DOMAIN-CONTAINING PROTEIN"/>
    <property type="match status" value="1"/>
</dbReference>
<protein>
    <submittedName>
        <fullName evidence="3">Transport-associated protein</fullName>
    </submittedName>
</protein>
<evidence type="ECO:0000313" key="3">
    <source>
        <dbReference type="EMBL" id="SJM90347.1"/>
    </source>
</evidence>
<reference evidence="4" key="1">
    <citation type="submission" date="2017-02" db="EMBL/GenBank/DDBJ databases">
        <authorList>
            <person name="Daims H."/>
        </authorList>
    </citation>
    <scope>NUCLEOTIDE SEQUENCE [LARGE SCALE GENOMIC DNA]</scope>
</reference>
<dbReference type="Gene3D" id="3.30.1340.30">
    <property type="match status" value="1"/>
</dbReference>
<feature type="domain" description="BON" evidence="2">
    <location>
        <begin position="64"/>
        <end position="134"/>
    </location>
</feature>
<dbReference type="PROSITE" id="PS50914">
    <property type="entry name" value="BON"/>
    <property type="match status" value="1"/>
</dbReference>
<feature type="chain" id="PRO_5012751749" evidence="1">
    <location>
        <begin position="26"/>
        <end position="135"/>
    </location>
</feature>
<organism evidence="3 4">
    <name type="scientific">Crenothrix polyspora</name>
    <dbReference type="NCBI Taxonomy" id="360316"/>
    <lineage>
        <taxon>Bacteria</taxon>
        <taxon>Pseudomonadati</taxon>
        <taxon>Pseudomonadota</taxon>
        <taxon>Gammaproteobacteria</taxon>
        <taxon>Methylococcales</taxon>
        <taxon>Crenotrichaceae</taxon>
        <taxon>Crenothrix</taxon>
    </lineage>
</organism>
<accession>A0A1R4H277</accession>
<dbReference type="OrthoDB" id="5957063at2"/>
<gene>
    <name evidence="3" type="ORF">CRENPOLYSF1_1410006</name>
</gene>
<evidence type="ECO:0000256" key="1">
    <source>
        <dbReference type="SAM" id="SignalP"/>
    </source>
</evidence>